<feature type="compositionally biased region" description="Basic and acidic residues" evidence="1">
    <location>
        <begin position="421"/>
        <end position="433"/>
    </location>
</feature>
<feature type="region of interest" description="Disordered" evidence="1">
    <location>
        <begin position="110"/>
        <end position="252"/>
    </location>
</feature>
<dbReference type="GO" id="GO:0036503">
    <property type="term" value="P:ERAD pathway"/>
    <property type="evidence" value="ECO:0007669"/>
    <property type="project" value="TreeGrafter"/>
</dbReference>
<dbReference type="Gene3D" id="3.10.20.90">
    <property type="entry name" value="Phosphatidylinositol 3-kinase Catalytic Subunit, Chain A, domain 1"/>
    <property type="match status" value="1"/>
</dbReference>
<dbReference type="OMA" id="FEPNNTS"/>
<dbReference type="SMART" id="SM00166">
    <property type="entry name" value="UBX"/>
    <property type="match status" value="1"/>
</dbReference>
<dbReference type="Pfam" id="PF23187">
    <property type="entry name" value="UBX7_N"/>
    <property type="match status" value="1"/>
</dbReference>
<organism evidence="3 4">
    <name type="scientific">Talaromyces islandicus</name>
    <name type="common">Penicillium islandicum</name>
    <dbReference type="NCBI Taxonomy" id="28573"/>
    <lineage>
        <taxon>Eukaryota</taxon>
        <taxon>Fungi</taxon>
        <taxon>Dikarya</taxon>
        <taxon>Ascomycota</taxon>
        <taxon>Pezizomycotina</taxon>
        <taxon>Eurotiomycetes</taxon>
        <taxon>Eurotiomycetidae</taxon>
        <taxon>Eurotiales</taxon>
        <taxon>Trichocomaceae</taxon>
        <taxon>Talaromyces</taxon>
        <taxon>Talaromyces sect. Islandici</taxon>
    </lineage>
</organism>
<feature type="compositionally biased region" description="Polar residues" evidence="1">
    <location>
        <begin position="397"/>
        <end position="412"/>
    </location>
</feature>
<sequence>MFYQGDLQSGIGLAVREAKPVVCFVRDDQDESAKWENEYFDDDLSQLLSDKSVTLRLTAGTQEAGFLTSICPIQAFPAVLVIMNGLVQDYIAAGTSKDDFQTRLRAAVVTRNAQQQQQTPSQQGATTTNTEADVNQRPPVAPANVPAEPASQPRQVPIEQRPVETAQPTRQTTQQNQTDQKEKDRRALQLKLQREKREQKEERERIRNQIKQDQEARKQRSAEERNRSMAAAAEAEVNTAVPAARNTTASTRKPVSEYRLQVRLFDGSSVRASFPLAATIRKDIRPWIESHRGGDSQPYNLKHILTPLPNHTISAAEEERALEEIGLGPTASLVMVPVPSYIEAYASPSLADSLPGRAVSAGYGLVSGVVGGAAGLVGSFLGYGASSTSTPATTSSDNPDQPTPASSRSTPRTGGGINIRTLRDQREEQDKNEFYNGNTLNFEPKRNDDHKND</sequence>
<dbReference type="PANTHER" id="PTHR46424:SF1">
    <property type="entry name" value="UBX DOMAIN-CONTAINING PROTEIN 4"/>
    <property type="match status" value="1"/>
</dbReference>
<feature type="compositionally biased region" description="Low complexity" evidence="1">
    <location>
        <begin position="165"/>
        <end position="178"/>
    </location>
</feature>
<evidence type="ECO:0000313" key="4">
    <source>
        <dbReference type="Proteomes" id="UP000054383"/>
    </source>
</evidence>
<evidence type="ECO:0000313" key="3">
    <source>
        <dbReference type="EMBL" id="CRG82962.1"/>
    </source>
</evidence>
<proteinExistence type="predicted"/>
<dbReference type="EMBL" id="CVMT01000001">
    <property type="protein sequence ID" value="CRG82962.1"/>
    <property type="molecule type" value="Genomic_DNA"/>
</dbReference>
<feature type="compositionally biased region" description="Basic and acidic residues" evidence="1">
    <location>
        <begin position="179"/>
        <end position="227"/>
    </location>
</feature>
<dbReference type="Pfam" id="PF00789">
    <property type="entry name" value="UBX"/>
    <property type="match status" value="1"/>
</dbReference>
<feature type="region of interest" description="Disordered" evidence="1">
    <location>
        <begin position="386"/>
        <end position="453"/>
    </location>
</feature>
<dbReference type="Proteomes" id="UP000054383">
    <property type="component" value="Unassembled WGS sequence"/>
</dbReference>
<dbReference type="AlphaFoldDB" id="A0A0U1LJL4"/>
<gene>
    <name evidence="3" type="ORF">PISL3812_00309</name>
</gene>
<dbReference type="PANTHER" id="PTHR46424">
    <property type="entry name" value="UBX DOMAIN-CONTAINING PROTEIN 4"/>
    <property type="match status" value="1"/>
</dbReference>
<feature type="compositionally biased region" description="Low complexity" evidence="1">
    <location>
        <begin position="114"/>
        <end position="128"/>
    </location>
</feature>
<reference evidence="3 4" key="1">
    <citation type="submission" date="2015-04" db="EMBL/GenBank/DDBJ databases">
        <authorList>
            <person name="Syromyatnikov M.Y."/>
            <person name="Popov V.N."/>
        </authorList>
    </citation>
    <scope>NUCLEOTIDE SEQUENCE [LARGE SCALE GENOMIC DNA]</scope>
    <source>
        <strain evidence="3">WF-38-12</strain>
    </source>
</reference>
<keyword evidence="4" id="KW-1185">Reference proteome</keyword>
<dbReference type="STRING" id="28573.A0A0U1LJL4"/>
<dbReference type="OrthoDB" id="2445133at2759"/>
<dbReference type="SUPFAM" id="SSF54236">
    <property type="entry name" value="Ubiquitin-like"/>
    <property type="match status" value="1"/>
</dbReference>
<feature type="compositionally biased region" description="Low complexity" evidence="1">
    <location>
        <begin position="386"/>
        <end position="396"/>
    </location>
</feature>
<evidence type="ECO:0000259" key="2">
    <source>
        <dbReference type="PROSITE" id="PS50033"/>
    </source>
</evidence>
<accession>A0A0U1LJL4</accession>
<feature type="compositionally biased region" description="Low complexity" evidence="1">
    <location>
        <begin position="228"/>
        <end position="244"/>
    </location>
</feature>
<name>A0A0U1LJL4_TALIS</name>
<dbReference type="InterPro" id="IPR029071">
    <property type="entry name" value="Ubiquitin-like_domsf"/>
</dbReference>
<evidence type="ECO:0000256" key="1">
    <source>
        <dbReference type="SAM" id="MobiDB-lite"/>
    </source>
</evidence>
<feature type="domain" description="UBX" evidence="2">
    <location>
        <begin position="253"/>
        <end position="335"/>
    </location>
</feature>
<feature type="compositionally biased region" description="Basic and acidic residues" evidence="1">
    <location>
        <begin position="443"/>
        <end position="453"/>
    </location>
</feature>
<dbReference type="InterPro" id="IPR001012">
    <property type="entry name" value="UBX_dom"/>
</dbReference>
<dbReference type="GO" id="GO:0005783">
    <property type="term" value="C:endoplasmic reticulum"/>
    <property type="evidence" value="ECO:0007669"/>
    <property type="project" value="TreeGrafter"/>
</dbReference>
<protein>
    <recommendedName>
        <fullName evidence="2">UBX domain-containing protein</fullName>
    </recommendedName>
</protein>
<dbReference type="PROSITE" id="PS50033">
    <property type="entry name" value="UBX"/>
    <property type="match status" value="1"/>
</dbReference>